<dbReference type="EMBL" id="SJDU01000274">
    <property type="protein sequence ID" value="TKZ32332.1"/>
    <property type="molecule type" value="Genomic_DNA"/>
</dbReference>
<name>A0ABY2TR79_9SPIR</name>
<comment type="caution">
    <text evidence="2">The sequence shown here is derived from an EMBL/GenBank/DDBJ whole genome shotgun (WGS) entry which is preliminary data.</text>
</comment>
<feature type="chain" id="PRO_5046328439" evidence="1">
    <location>
        <begin position="22"/>
        <end position="215"/>
    </location>
</feature>
<keyword evidence="1" id="KW-0732">Signal</keyword>
<dbReference type="Proteomes" id="UP000310168">
    <property type="component" value="Unassembled WGS sequence"/>
</dbReference>
<keyword evidence="3" id="KW-1185">Reference proteome</keyword>
<sequence length="215" mass="24803">MKKILIILFLFFACSINSLNAYSSTEELAKEVLEYLNKNIGEEIISFTITASSNDQFETIGDFIGQWSELYGYDLYDVTEISSVQAEVTLISVLDSDIKTILHKTIKTSQSYLKKQRDIIKQELKKDPYLEMEAQGIEIFINFYVGDYEEYELEEESEGRYCVYIPSYASKATALVLRMKAWFEQKGLFTEVNSEKNGHILLHAGNLDIMMMYGY</sequence>
<evidence type="ECO:0000313" key="2">
    <source>
        <dbReference type="EMBL" id="TKZ32332.1"/>
    </source>
</evidence>
<dbReference type="RefSeq" id="WP_137998872.1">
    <property type="nucleotide sequence ID" value="NZ_SJDU01000274.1"/>
</dbReference>
<gene>
    <name evidence="2" type="ORF">EZH24_09250</name>
</gene>
<feature type="signal peptide" evidence="1">
    <location>
        <begin position="1"/>
        <end position="21"/>
    </location>
</feature>
<proteinExistence type="predicted"/>
<reference evidence="2 3" key="1">
    <citation type="journal article" date="2019" name="Anaerobe">
        <title>Brachyspira catarrhinii sp. nov., an anaerobic intestinal spirochaete isolated from vervet monkeys may have been misidentified as Brachyspira aalborgi in previous studies.</title>
        <authorList>
            <person name="Phillips N.D."/>
            <person name="La T."/>
            <person name="Hampson D.J."/>
        </authorList>
    </citation>
    <scope>NUCLEOTIDE SEQUENCE [LARGE SCALE GENOMIC DNA]</scope>
    <source>
        <strain evidence="2 3">Z12</strain>
    </source>
</reference>
<evidence type="ECO:0000256" key="1">
    <source>
        <dbReference type="SAM" id="SignalP"/>
    </source>
</evidence>
<accession>A0ABY2TR79</accession>
<evidence type="ECO:0000313" key="3">
    <source>
        <dbReference type="Proteomes" id="UP000310168"/>
    </source>
</evidence>
<organism evidence="2 3">
    <name type="scientific">Brachyspira catarrhinii</name>
    <dbReference type="NCBI Taxonomy" id="2528966"/>
    <lineage>
        <taxon>Bacteria</taxon>
        <taxon>Pseudomonadati</taxon>
        <taxon>Spirochaetota</taxon>
        <taxon>Spirochaetia</taxon>
        <taxon>Brachyspirales</taxon>
        <taxon>Brachyspiraceae</taxon>
        <taxon>Brachyspira</taxon>
    </lineage>
</organism>
<protein>
    <submittedName>
        <fullName evidence="2">Uncharacterized protein</fullName>
    </submittedName>
</protein>